<feature type="compositionally biased region" description="Polar residues" evidence="2">
    <location>
        <begin position="159"/>
        <end position="170"/>
    </location>
</feature>
<feature type="compositionally biased region" description="Polar residues" evidence="2">
    <location>
        <begin position="72"/>
        <end position="87"/>
    </location>
</feature>
<evidence type="ECO:0000313" key="5">
    <source>
        <dbReference type="Proteomes" id="UP001497444"/>
    </source>
</evidence>
<feature type="region of interest" description="Disordered" evidence="2">
    <location>
        <begin position="22"/>
        <end position="88"/>
    </location>
</feature>
<dbReference type="SMART" id="SM00979">
    <property type="entry name" value="TIFY"/>
    <property type="match status" value="1"/>
</dbReference>
<feature type="region of interest" description="Disordered" evidence="2">
    <location>
        <begin position="360"/>
        <end position="403"/>
    </location>
</feature>
<evidence type="ECO:0000313" key="4">
    <source>
        <dbReference type="EMBL" id="CAK9261788.1"/>
    </source>
</evidence>
<sequence>MALVMAENEQPVFRDFLGLDRGVTSKQQQQQQQRQAEECYTSATTTTTSDVILRATSRSSVGFDSEGDVGTNRGSSETGGRFETSSAPGYIAPPFGLALPSSSDPGSVGWQRYNSTSSLHQQQPGMMRSAFLCKPDFDSSNSSKAVSNKKKREYGSGNGSRESSSLQERLQTSVEAIENCRPPPPTPKMPRINQENINVAAQKRCIPEVLPSIDDLRLSMQPSMQKPPRLSSVSPPWLQQQQQQPSSCKVPEAQASNRNAMKQQQPEVPRLLHSGNNNNSGSLLQVLTPLPPSLRISHLGACAEREESRAAAAATVVVSRDNNTGMSPPIITRPAADEGSQTGLKGSSLLAGLINNNNSTPAVPAAGSSGPPPLPRRPVKPAPSGGSADSILPSTTRQGPPPATRKLLTIFYGGQAHVFDDVPSNKAEAILAMAGSHGKSWSSTYSPRPAASVPDSAQEGSLSALEKEKTVQSLRGGSVSGGRGLPLSTDVQALLRGCVNTANGTGRPT</sequence>
<evidence type="ECO:0000259" key="3">
    <source>
        <dbReference type="PROSITE" id="PS51320"/>
    </source>
</evidence>
<organism evidence="4 5">
    <name type="scientific">Sphagnum jensenii</name>
    <dbReference type="NCBI Taxonomy" id="128206"/>
    <lineage>
        <taxon>Eukaryota</taxon>
        <taxon>Viridiplantae</taxon>
        <taxon>Streptophyta</taxon>
        <taxon>Embryophyta</taxon>
        <taxon>Bryophyta</taxon>
        <taxon>Sphagnophytina</taxon>
        <taxon>Sphagnopsida</taxon>
        <taxon>Sphagnales</taxon>
        <taxon>Sphagnaceae</taxon>
        <taxon>Sphagnum</taxon>
    </lineage>
</organism>
<feature type="region of interest" description="Disordered" evidence="2">
    <location>
        <begin position="438"/>
        <end position="462"/>
    </location>
</feature>
<feature type="compositionally biased region" description="Polar residues" evidence="2">
    <location>
        <begin position="112"/>
        <end position="124"/>
    </location>
</feature>
<feature type="domain" description="Tify" evidence="3">
    <location>
        <begin position="401"/>
        <end position="436"/>
    </location>
</feature>
<dbReference type="EMBL" id="OZ020109">
    <property type="protein sequence ID" value="CAK9261788.1"/>
    <property type="molecule type" value="Genomic_DNA"/>
</dbReference>
<feature type="compositionally biased region" description="Low complexity" evidence="2">
    <location>
        <begin position="231"/>
        <end position="247"/>
    </location>
</feature>
<dbReference type="InterPro" id="IPR010399">
    <property type="entry name" value="Tify_dom"/>
</dbReference>
<evidence type="ECO:0000256" key="1">
    <source>
        <dbReference type="ARBA" id="ARBA00008614"/>
    </source>
</evidence>
<reference evidence="4" key="1">
    <citation type="submission" date="2024-02" db="EMBL/GenBank/DDBJ databases">
        <authorList>
            <consortium name="ELIXIR-Norway"/>
            <consortium name="Elixir Norway"/>
        </authorList>
    </citation>
    <scope>NUCLEOTIDE SEQUENCE</scope>
</reference>
<feature type="region of interest" description="Disordered" evidence="2">
    <location>
        <begin position="323"/>
        <end position="344"/>
    </location>
</feature>
<feature type="region of interest" description="Disordered" evidence="2">
    <location>
        <begin position="222"/>
        <end position="265"/>
    </location>
</feature>
<comment type="similarity">
    <text evidence="1">Belongs to the TIFY/JAZ family.</text>
</comment>
<evidence type="ECO:0000256" key="2">
    <source>
        <dbReference type="SAM" id="MobiDB-lite"/>
    </source>
</evidence>
<dbReference type="Proteomes" id="UP001497444">
    <property type="component" value="Chromosome 14"/>
</dbReference>
<gene>
    <name evidence="4" type="ORF">CSSPJE1EN1_LOCUS7266</name>
</gene>
<feature type="region of interest" description="Disordered" evidence="2">
    <location>
        <begin position="467"/>
        <end position="486"/>
    </location>
</feature>
<accession>A0ABP0W4S4</accession>
<keyword evidence="5" id="KW-1185">Reference proteome</keyword>
<dbReference type="Pfam" id="PF06200">
    <property type="entry name" value="tify"/>
    <property type="match status" value="1"/>
</dbReference>
<feature type="region of interest" description="Disordered" evidence="2">
    <location>
        <begin position="102"/>
        <end position="170"/>
    </location>
</feature>
<feature type="compositionally biased region" description="Polar residues" evidence="2">
    <location>
        <begin position="254"/>
        <end position="265"/>
    </location>
</feature>
<name>A0ABP0W4S4_9BRYO</name>
<dbReference type="InterPro" id="IPR040390">
    <property type="entry name" value="TIFY/JAZ"/>
</dbReference>
<dbReference type="PANTHER" id="PTHR33077">
    <property type="entry name" value="PROTEIN TIFY 4A-RELATED-RELATED"/>
    <property type="match status" value="1"/>
</dbReference>
<dbReference type="PROSITE" id="PS51320">
    <property type="entry name" value="TIFY"/>
    <property type="match status" value="1"/>
</dbReference>
<protein>
    <recommendedName>
        <fullName evidence="3">Tify domain-containing protein</fullName>
    </recommendedName>
</protein>
<proteinExistence type="inferred from homology"/>
<dbReference type="PANTHER" id="PTHR33077:SF8">
    <property type="entry name" value="PROTEIN TIFY 8"/>
    <property type="match status" value="1"/>
</dbReference>